<dbReference type="KEGG" id="has:Halsa_2231"/>
<dbReference type="eggNOG" id="COG1120">
    <property type="taxonomic scope" value="Bacteria"/>
</dbReference>
<dbReference type="STRING" id="656519.Halsa_2231"/>
<reference evidence="6 7" key="1">
    <citation type="submission" date="2010-11" db="EMBL/GenBank/DDBJ databases">
        <title>Complete sequence of Halanaerobium sp. sapolanicus.</title>
        <authorList>
            <consortium name="US DOE Joint Genome Institute"/>
            <person name="Lucas S."/>
            <person name="Copeland A."/>
            <person name="Lapidus A."/>
            <person name="Cheng J.-F."/>
            <person name="Bruce D."/>
            <person name="Goodwin L."/>
            <person name="Pitluck S."/>
            <person name="Davenport K."/>
            <person name="Detter J.C."/>
            <person name="Han C."/>
            <person name="Tapia R."/>
            <person name="Land M."/>
            <person name="Hauser L."/>
            <person name="Jeffries C."/>
            <person name="Kyrpides N."/>
            <person name="Ivanova N."/>
            <person name="Mikhailova N."/>
            <person name="Begemann M.B."/>
            <person name="Mormile M.R."/>
            <person name="Wall J.D."/>
            <person name="Elias D.A."/>
            <person name="Woyke T."/>
        </authorList>
    </citation>
    <scope>NUCLEOTIDE SEQUENCE [LARGE SCALE GENOMIC DNA]</scope>
    <source>
        <strain evidence="7">sapolanicus</strain>
    </source>
</reference>
<dbReference type="Proteomes" id="UP000007434">
    <property type="component" value="Chromosome"/>
</dbReference>
<protein>
    <submittedName>
        <fullName evidence="6">ABC transporter related protein</fullName>
    </submittedName>
</protein>
<evidence type="ECO:0000313" key="7">
    <source>
        <dbReference type="Proteomes" id="UP000007434"/>
    </source>
</evidence>
<dbReference type="OrthoDB" id="9799337at2"/>
<evidence type="ECO:0000256" key="1">
    <source>
        <dbReference type="ARBA" id="ARBA00005417"/>
    </source>
</evidence>
<dbReference type="CDD" id="cd03214">
    <property type="entry name" value="ABC_Iron-Siderophores_B12_Hemin"/>
    <property type="match status" value="1"/>
</dbReference>
<dbReference type="InterPro" id="IPR017871">
    <property type="entry name" value="ABC_transporter-like_CS"/>
</dbReference>
<dbReference type="FunFam" id="3.40.50.300:FF:000134">
    <property type="entry name" value="Iron-enterobactin ABC transporter ATP-binding protein"/>
    <property type="match status" value="1"/>
</dbReference>
<dbReference type="AlphaFoldDB" id="E4RKC6"/>
<reference evidence="6 7" key="2">
    <citation type="journal article" date="2011" name="J. Bacteriol.">
        <title>Complete Genome Sequence of the Haloalkaliphilic, Hydrogen Producing Halanaerobium hydrogenoformans.</title>
        <authorList>
            <person name="Brown S.D."/>
            <person name="Begemann M.B."/>
            <person name="Mormile M.R."/>
            <person name="Wall J.D."/>
            <person name="Han C.S."/>
            <person name="Goodwin L.A."/>
            <person name="Pitluck S."/>
            <person name="Land M.L."/>
            <person name="Hauser L.J."/>
            <person name="Elias D.A."/>
        </authorList>
    </citation>
    <scope>NUCLEOTIDE SEQUENCE [LARGE SCALE GENOMIC DNA]</scope>
    <source>
        <strain evidence="7">sapolanicus</strain>
    </source>
</reference>
<keyword evidence="2" id="KW-0813">Transport</keyword>
<evidence type="ECO:0000256" key="2">
    <source>
        <dbReference type="ARBA" id="ARBA00022448"/>
    </source>
</evidence>
<evidence type="ECO:0000259" key="5">
    <source>
        <dbReference type="PROSITE" id="PS50893"/>
    </source>
</evidence>
<dbReference type="PANTHER" id="PTHR42734">
    <property type="entry name" value="METAL TRANSPORT SYSTEM ATP-BINDING PROTEIN TM_0124-RELATED"/>
    <property type="match status" value="1"/>
</dbReference>
<organism evidence="6 7">
    <name type="scientific">Halanaerobium hydrogeniformans</name>
    <name type="common">Halanaerobium sp. (strain sapolanicus)</name>
    <dbReference type="NCBI Taxonomy" id="656519"/>
    <lineage>
        <taxon>Bacteria</taxon>
        <taxon>Bacillati</taxon>
        <taxon>Bacillota</taxon>
        <taxon>Clostridia</taxon>
        <taxon>Halanaerobiales</taxon>
        <taxon>Halanaerobiaceae</taxon>
        <taxon>Halanaerobium</taxon>
    </lineage>
</organism>
<dbReference type="EMBL" id="CP002304">
    <property type="protein sequence ID" value="ADQ15639.1"/>
    <property type="molecule type" value="Genomic_DNA"/>
</dbReference>
<dbReference type="PROSITE" id="PS50893">
    <property type="entry name" value="ABC_TRANSPORTER_2"/>
    <property type="match status" value="1"/>
</dbReference>
<dbReference type="InterPro" id="IPR003439">
    <property type="entry name" value="ABC_transporter-like_ATP-bd"/>
</dbReference>
<feature type="domain" description="ABC transporter" evidence="5">
    <location>
        <begin position="2"/>
        <end position="237"/>
    </location>
</feature>
<dbReference type="SMART" id="SM00382">
    <property type="entry name" value="AAA"/>
    <property type="match status" value="1"/>
</dbReference>
<evidence type="ECO:0000256" key="3">
    <source>
        <dbReference type="ARBA" id="ARBA00022741"/>
    </source>
</evidence>
<keyword evidence="4" id="KW-0067">ATP-binding</keyword>
<dbReference type="HOGENOM" id="CLU_000604_1_11_9"/>
<name>E4RKC6_HALHG</name>
<dbReference type="PANTHER" id="PTHR42734:SF6">
    <property type="entry name" value="MOLYBDATE IMPORT ATP-BINDING PROTEIN MOLC"/>
    <property type="match status" value="1"/>
</dbReference>
<dbReference type="GO" id="GO:0005524">
    <property type="term" value="F:ATP binding"/>
    <property type="evidence" value="ECO:0007669"/>
    <property type="project" value="UniProtKB-KW"/>
</dbReference>
<gene>
    <name evidence="6" type="ordered locus">Halsa_2231</name>
</gene>
<dbReference type="InterPro" id="IPR003593">
    <property type="entry name" value="AAA+_ATPase"/>
</dbReference>
<dbReference type="InterPro" id="IPR050153">
    <property type="entry name" value="Metal_Ion_Import_ABC"/>
</dbReference>
<dbReference type="Gene3D" id="3.40.50.300">
    <property type="entry name" value="P-loop containing nucleotide triphosphate hydrolases"/>
    <property type="match status" value="1"/>
</dbReference>
<dbReference type="GO" id="GO:0016887">
    <property type="term" value="F:ATP hydrolysis activity"/>
    <property type="evidence" value="ECO:0007669"/>
    <property type="project" value="InterPro"/>
</dbReference>
<dbReference type="PROSITE" id="PS00211">
    <property type="entry name" value="ABC_TRANSPORTER_1"/>
    <property type="match status" value="1"/>
</dbReference>
<comment type="similarity">
    <text evidence="1">Belongs to the ABC transporter superfamily.</text>
</comment>
<dbReference type="RefSeq" id="WP_013406706.1">
    <property type="nucleotide sequence ID" value="NC_014654.1"/>
</dbReference>
<sequence>MLEIKNLDFYYNRDKILNKINFQAKKGEFISLLGANGSGKTTFLKCIQGLLTPKEGKILIDGENIIQLSKKEIARKISVVPQENKNIFAYEVLDMVVMGINPWLSFTEHPSQADYQKAEKILEHLGVEELKSKNYNQISGGERQLVLIARALMQKTDILLLDEPNSHLDFKNVHLMMEIMRDLSYKNKTIITALHDPNLAYNYSDKVIILKKGKILAAGAVEKVMTAANLSSAYDFNIQKSKPDFSLKFKPAQTFKKKA</sequence>
<dbReference type="SUPFAM" id="SSF52540">
    <property type="entry name" value="P-loop containing nucleoside triphosphate hydrolases"/>
    <property type="match status" value="1"/>
</dbReference>
<keyword evidence="7" id="KW-1185">Reference proteome</keyword>
<evidence type="ECO:0000313" key="6">
    <source>
        <dbReference type="EMBL" id="ADQ15639.1"/>
    </source>
</evidence>
<evidence type="ECO:0000256" key="4">
    <source>
        <dbReference type="ARBA" id="ARBA00022840"/>
    </source>
</evidence>
<dbReference type="Pfam" id="PF00005">
    <property type="entry name" value="ABC_tran"/>
    <property type="match status" value="1"/>
</dbReference>
<accession>E4RKC6</accession>
<proteinExistence type="inferred from homology"/>
<keyword evidence="3" id="KW-0547">Nucleotide-binding</keyword>
<dbReference type="InterPro" id="IPR027417">
    <property type="entry name" value="P-loop_NTPase"/>
</dbReference>